<dbReference type="SMART" id="SM00228">
    <property type="entry name" value="PDZ"/>
    <property type="match status" value="1"/>
</dbReference>
<dbReference type="RefSeq" id="WP_111293428.1">
    <property type="nucleotide sequence ID" value="NZ_QKZV01000001.1"/>
</dbReference>
<dbReference type="CDD" id="cd07560">
    <property type="entry name" value="Peptidase_S41_CPP"/>
    <property type="match status" value="1"/>
</dbReference>
<dbReference type="SMART" id="SM00245">
    <property type="entry name" value="TSPc"/>
    <property type="match status" value="1"/>
</dbReference>
<dbReference type="Pfam" id="PF03572">
    <property type="entry name" value="Peptidase_S41"/>
    <property type="match status" value="1"/>
</dbReference>
<dbReference type="SUPFAM" id="SSF52096">
    <property type="entry name" value="ClpP/crotonase"/>
    <property type="match status" value="1"/>
</dbReference>
<protein>
    <submittedName>
        <fullName evidence="7">Carboxyl-terminal processing protease</fullName>
    </submittedName>
</protein>
<dbReference type="GO" id="GO:0008236">
    <property type="term" value="F:serine-type peptidase activity"/>
    <property type="evidence" value="ECO:0007669"/>
    <property type="project" value="UniProtKB-KW"/>
</dbReference>
<dbReference type="PANTHER" id="PTHR32060">
    <property type="entry name" value="TAIL-SPECIFIC PROTEASE"/>
    <property type="match status" value="1"/>
</dbReference>
<keyword evidence="3 5" id="KW-0378">Hydrolase</keyword>
<sequence>MSGKKLSIWLPFLLAVILVIGMVLGYQLNVNNSSDGFLKNGAPSTLQEIIHLIDNKYVDEIKPDSFKQALIQQTLANLDPHSVYISPADLKEVNEELMGNFQGIGVEFQVFNDTINVLGVMPNGPAEKSGIRVGDAILKANDTINLVGKLSTDSIKSKLRGPAGSTVKLTLLRNGKIIQLALTRGSILVPSVDVAYMVTPDIGYLKINKFGERTFEEFMQKLEQLQKQGMKKLILDLRGNGGGILTEATAIADQFLDDEKLIVYTEGAHSPRIDYRCKRDGIFEKNPLVVLVNETTASASEVLSGALQDWNRATIVGRRTFGKGLVQQQFQLSNGGALRLTVARYYTPLGRNIQKPYNKGKDAYDEELINRFHDGELLKLDSSKLKGPAFKTPNGHLVYGGGGITPDIFVPFDTTLFRASLDKIFAKNTINRYVYKLYLKDSTYFHNFKNINEFQQSFQLNTNNWKELENYLQADSLQMPKNAEAQKELAVHIKALLARQLFGTTGFYEIMNANNETFKKALQVLQ</sequence>
<keyword evidence="4 5" id="KW-0720">Serine protease</keyword>
<comment type="similarity">
    <text evidence="1 5">Belongs to the peptidase S41A family.</text>
</comment>
<evidence type="ECO:0000256" key="4">
    <source>
        <dbReference type="ARBA" id="ARBA00022825"/>
    </source>
</evidence>
<dbReference type="NCBIfam" id="TIGR00225">
    <property type="entry name" value="prc"/>
    <property type="match status" value="1"/>
</dbReference>
<dbReference type="Gene3D" id="3.30.750.44">
    <property type="match status" value="1"/>
</dbReference>
<feature type="domain" description="PDZ" evidence="6">
    <location>
        <begin position="90"/>
        <end position="186"/>
    </location>
</feature>
<accession>A0A2W7RZ38</accession>
<dbReference type="SUPFAM" id="SSF50156">
    <property type="entry name" value="PDZ domain-like"/>
    <property type="match status" value="1"/>
</dbReference>
<dbReference type="OrthoDB" id="9812068at2"/>
<evidence type="ECO:0000313" key="7">
    <source>
        <dbReference type="EMBL" id="PZX65993.1"/>
    </source>
</evidence>
<reference evidence="7 8" key="1">
    <citation type="submission" date="2018-06" db="EMBL/GenBank/DDBJ databases">
        <title>Genomic Encyclopedia of Archaeal and Bacterial Type Strains, Phase II (KMG-II): from individual species to whole genera.</title>
        <authorList>
            <person name="Goeker M."/>
        </authorList>
    </citation>
    <scope>NUCLEOTIDE SEQUENCE [LARGE SCALE GENOMIC DNA]</scope>
    <source>
        <strain evidence="7 8">DSM 23241</strain>
    </source>
</reference>
<dbReference type="Gene3D" id="3.90.226.10">
    <property type="entry name" value="2-enoyl-CoA Hydratase, Chain A, domain 1"/>
    <property type="match status" value="1"/>
</dbReference>
<evidence type="ECO:0000256" key="5">
    <source>
        <dbReference type="RuleBase" id="RU004404"/>
    </source>
</evidence>
<name>A0A2W7RZ38_9BACT</name>
<dbReference type="InterPro" id="IPR029045">
    <property type="entry name" value="ClpP/crotonase-like_dom_sf"/>
</dbReference>
<dbReference type="AlphaFoldDB" id="A0A2W7RZ38"/>
<dbReference type="InterPro" id="IPR004447">
    <property type="entry name" value="Peptidase_S41A"/>
</dbReference>
<dbReference type="GO" id="GO:0006508">
    <property type="term" value="P:proteolysis"/>
    <property type="evidence" value="ECO:0007669"/>
    <property type="project" value="UniProtKB-KW"/>
</dbReference>
<evidence type="ECO:0000313" key="8">
    <source>
        <dbReference type="Proteomes" id="UP000249720"/>
    </source>
</evidence>
<dbReference type="PROSITE" id="PS50106">
    <property type="entry name" value="PDZ"/>
    <property type="match status" value="1"/>
</dbReference>
<evidence type="ECO:0000256" key="1">
    <source>
        <dbReference type="ARBA" id="ARBA00009179"/>
    </source>
</evidence>
<dbReference type="Pfam" id="PF13180">
    <property type="entry name" value="PDZ_2"/>
    <property type="match status" value="1"/>
</dbReference>
<evidence type="ECO:0000256" key="3">
    <source>
        <dbReference type="ARBA" id="ARBA00022801"/>
    </source>
</evidence>
<dbReference type="PANTHER" id="PTHR32060:SF30">
    <property type="entry name" value="CARBOXY-TERMINAL PROCESSING PROTEASE CTPA"/>
    <property type="match status" value="1"/>
</dbReference>
<comment type="caution">
    <text evidence="7">The sequence shown here is derived from an EMBL/GenBank/DDBJ whole genome shotgun (WGS) entry which is preliminary data.</text>
</comment>
<dbReference type="CDD" id="cd06782">
    <property type="entry name" value="cpPDZ_CPP-like"/>
    <property type="match status" value="1"/>
</dbReference>
<dbReference type="InterPro" id="IPR001478">
    <property type="entry name" value="PDZ"/>
</dbReference>
<dbReference type="InterPro" id="IPR036034">
    <property type="entry name" value="PDZ_sf"/>
</dbReference>
<gene>
    <name evidence="7" type="ORF">LX80_00489</name>
</gene>
<keyword evidence="2 5" id="KW-0645">Protease</keyword>
<dbReference type="Gene3D" id="2.30.42.10">
    <property type="match status" value="1"/>
</dbReference>
<dbReference type="InterPro" id="IPR005151">
    <property type="entry name" value="Tail-specific_protease"/>
</dbReference>
<keyword evidence="8" id="KW-1185">Reference proteome</keyword>
<dbReference type="GO" id="GO:0030288">
    <property type="term" value="C:outer membrane-bounded periplasmic space"/>
    <property type="evidence" value="ECO:0007669"/>
    <property type="project" value="TreeGrafter"/>
</dbReference>
<organism evidence="7 8">
    <name type="scientific">Hydrotalea sandarakina</name>
    <dbReference type="NCBI Taxonomy" id="1004304"/>
    <lineage>
        <taxon>Bacteria</taxon>
        <taxon>Pseudomonadati</taxon>
        <taxon>Bacteroidota</taxon>
        <taxon>Chitinophagia</taxon>
        <taxon>Chitinophagales</taxon>
        <taxon>Chitinophagaceae</taxon>
        <taxon>Hydrotalea</taxon>
    </lineage>
</organism>
<dbReference type="GO" id="GO:0004175">
    <property type="term" value="F:endopeptidase activity"/>
    <property type="evidence" value="ECO:0007669"/>
    <property type="project" value="TreeGrafter"/>
</dbReference>
<dbReference type="GO" id="GO:0007165">
    <property type="term" value="P:signal transduction"/>
    <property type="evidence" value="ECO:0007669"/>
    <property type="project" value="TreeGrafter"/>
</dbReference>
<evidence type="ECO:0000256" key="2">
    <source>
        <dbReference type="ARBA" id="ARBA00022670"/>
    </source>
</evidence>
<proteinExistence type="inferred from homology"/>
<dbReference type="Proteomes" id="UP000249720">
    <property type="component" value="Unassembled WGS sequence"/>
</dbReference>
<evidence type="ECO:0000259" key="6">
    <source>
        <dbReference type="PROSITE" id="PS50106"/>
    </source>
</evidence>
<dbReference type="EMBL" id="QKZV01000001">
    <property type="protein sequence ID" value="PZX65993.1"/>
    <property type="molecule type" value="Genomic_DNA"/>
</dbReference>